<protein>
    <recommendedName>
        <fullName evidence="4">Nucleotidyltransferase</fullName>
    </recommendedName>
</protein>
<evidence type="ECO:0000256" key="1">
    <source>
        <dbReference type="SAM" id="MobiDB-lite"/>
    </source>
</evidence>
<dbReference type="EMBL" id="VOSL01000123">
    <property type="protein sequence ID" value="TXD32599.1"/>
    <property type="molecule type" value="Genomic_DNA"/>
</dbReference>
<evidence type="ECO:0000313" key="2">
    <source>
        <dbReference type="EMBL" id="TXD32599.1"/>
    </source>
</evidence>
<dbReference type="AlphaFoldDB" id="A0A5C6X3N4"/>
<reference evidence="2 3" key="1">
    <citation type="submission" date="2019-08" db="EMBL/GenBank/DDBJ databases">
        <title>Bradymonadales sp. TMQ2.</title>
        <authorList>
            <person name="Liang Q."/>
        </authorList>
    </citation>
    <scope>NUCLEOTIDE SEQUENCE [LARGE SCALE GENOMIC DNA]</scope>
    <source>
        <strain evidence="2 3">TMQ2</strain>
    </source>
</reference>
<dbReference type="RefSeq" id="WP_146976229.1">
    <property type="nucleotide sequence ID" value="NZ_VOSL01000123.1"/>
</dbReference>
<feature type="region of interest" description="Disordered" evidence="1">
    <location>
        <begin position="1"/>
        <end position="21"/>
    </location>
</feature>
<proteinExistence type="predicted"/>
<sequence>MKLSALPPLSPPPQPSEVLRRPAAPIPEPALLAWVEGPGAEGFDSAWRLAGVTILPASTLLGLRAFEDAYEDHLPNAAPDGRDCMRVIFDVEKVLRMALHQSVLALELLASPAPLQLRAPFDTPAPIELAQAAITSGVLRAYRGVLPATIDAIDAGERVAALSGLRRLYTASLLHREAVMGTELASLLKSCAPSPIAPIVEGWSDAPLRPDEARALKDEARRLDALLDVPGALPERPQDYELLHETLVARRLATS</sequence>
<name>A0A5C6X3N4_9DELT</name>
<accession>A0A5C6X3N4</accession>
<comment type="caution">
    <text evidence="2">The sequence shown here is derived from an EMBL/GenBank/DDBJ whole genome shotgun (WGS) entry which is preliminary data.</text>
</comment>
<evidence type="ECO:0000313" key="3">
    <source>
        <dbReference type="Proteomes" id="UP000321046"/>
    </source>
</evidence>
<dbReference type="Proteomes" id="UP000321046">
    <property type="component" value="Unassembled WGS sequence"/>
</dbReference>
<dbReference type="OrthoDB" id="5507778at2"/>
<gene>
    <name evidence="2" type="ORF">FRC96_17095</name>
</gene>
<organism evidence="2 3">
    <name type="scientific">Lujinxingia vulgaris</name>
    <dbReference type="NCBI Taxonomy" id="2600176"/>
    <lineage>
        <taxon>Bacteria</taxon>
        <taxon>Deltaproteobacteria</taxon>
        <taxon>Bradymonadales</taxon>
        <taxon>Lujinxingiaceae</taxon>
        <taxon>Lujinxingia</taxon>
    </lineage>
</organism>
<evidence type="ECO:0008006" key="4">
    <source>
        <dbReference type="Google" id="ProtNLM"/>
    </source>
</evidence>